<dbReference type="InterPro" id="IPR045821">
    <property type="entry name" value="B3GT2_N"/>
</dbReference>
<dbReference type="GO" id="GO:0000139">
    <property type="term" value="C:Golgi membrane"/>
    <property type="evidence" value="ECO:0007669"/>
    <property type="project" value="UniProtKB-SubCell"/>
</dbReference>
<evidence type="ECO:0000259" key="14">
    <source>
        <dbReference type="Pfam" id="PF19341"/>
    </source>
</evidence>
<dbReference type="GO" id="GO:0006629">
    <property type="term" value="P:lipid metabolic process"/>
    <property type="evidence" value="ECO:0007669"/>
    <property type="project" value="UniProtKB-KW"/>
</dbReference>
<dbReference type="Pfam" id="PF01762">
    <property type="entry name" value="Galactosyl_T"/>
    <property type="match status" value="1"/>
</dbReference>
<evidence type="ECO:0000256" key="10">
    <source>
        <dbReference type="ARBA" id="ARBA00023098"/>
    </source>
</evidence>
<keyword evidence="12" id="KW-0325">Glycoprotein</keyword>
<evidence type="ECO:0000256" key="12">
    <source>
        <dbReference type="ARBA" id="ARBA00023180"/>
    </source>
</evidence>
<feature type="domain" description="Beta-1,3-galactosyltransferase 2 N-terminal" evidence="14">
    <location>
        <begin position="28"/>
        <end position="101"/>
    </location>
</feature>
<sequence>MELPKKSFKAFILAIIYTIALVSLLAAYHIYWKGHLSYQNPRNKMSPLNNPERKKYQVQRIEDVQSKTQPYNLTLEYINITSYPYIMNEPNKCKDESPFLIFLIATVANEVESRRAIRTTFGATLENGATVMCLFLLGKDNTQESNSILEESEKHHDIIQKDFQDTYNNLPIKILMGIEWVSNYCPRAKYVMKTDSDMFVNTYRLMDLLGPDQPQKQNFFTGFVLEKHRPHRNKDSKWHMPYSQYAGEFYPTFCSGTGYVFSGDVAPKILNSSFHVKYIYLEDVFVGLCLDREGVKVTAPPHPYLFNNYRVRYQPCVYNRIITSHYMTPTDIINYWKITQEYKEKCSKSR</sequence>
<comment type="pathway">
    <text evidence="2">Protein modification; protein glycosylation.</text>
</comment>
<evidence type="ECO:0000256" key="1">
    <source>
        <dbReference type="ARBA" id="ARBA00004323"/>
    </source>
</evidence>
<proteinExistence type="inferred from homology"/>
<keyword evidence="11 13" id="KW-0472">Membrane</keyword>
<evidence type="ECO:0000313" key="16">
    <source>
        <dbReference type="Proteomes" id="UP000824782"/>
    </source>
</evidence>
<keyword evidence="9 13" id="KW-0333">Golgi apparatus</keyword>
<evidence type="ECO:0000256" key="6">
    <source>
        <dbReference type="ARBA" id="ARBA00022692"/>
    </source>
</evidence>
<dbReference type="Gene3D" id="3.90.550.50">
    <property type="match status" value="1"/>
</dbReference>
<evidence type="ECO:0000256" key="2">
    <source>
        <dbReference type="ARBA" id="ARBA00004922"/>
    </source>
</evidence>
<dbReference type="PANTHER" id="PTHR11214">
    <property type="entry name" value="BETA-1,3-N-ACETYLGLUCOSAMINYLTRANSFERASE"/>
    <property type="match status" value="1"/>
</dbReference>
<keyword evidence="4 13" id="KW-0328">Glycosyltransferase</keyword>
<reference evidence="15" key="1">
    <citation type="thesis" date="2020" institute="ProQuest LLC" country="789 East Eisenhower Parkway, Ann Arbor, MI, USA">
        <title>Comparative Genomics and Chromosome Evolution.</title>
        <authorList>
            <person name="Mudd A.B."/>
        </authorList>
    </citation>
    <scope>NUCLEOTIDE SEQUENCE</scope>
    <source>
        <strain evidence="15">237g6f4</strain>
        <tissue evidence="15">Blood</tissue>
    </source>
</reference>
<accession>A0AAV7A4I7</accession>
<dbReference type="Proteomes" id="UP000824782">
    <property type="component" value="Unassembled WGS sequence"/>
</dbReference>
<dbReference type="InterPro" id="IPR002659">
    <property type="entry name" value="Glyco_trans_31"/>
</dbReference>
<keyword evidence="8 13" id="KW-1133">Transmembrane helix</keyword>
<dbReference type="AlphaFoldDB" id="A0AAV7A4I7"/>
<comment type="caution">
    <text evidence="15">The sequence shown here is derived from an EMBL/GenBank/DDBJ whole genome shotgun (WGS) entry which is preliminary data.</text>
</comment>
<keyword evidence="10" id="KW-0443">Lipid metabolism</keyword>
<protein>
    <recommendedName>
        <fullName evidence="13">Hexosyltransferase</fullName>
        <ecNumber evidence="13">2.4.1.-</ecNumber>
    </recommendedName>
</protein>
<keyword evidence="5" id="KW-0808">Transferase</keyword>
<comment type="subcellular location">
    <subcellularLocation>
        <location evidence="1 13">Golgi apparatus membrane</location>
        <topology evidence="1 13">Single-pass type II membrane protein</topology>
    </subcellularLocation>
</comment>
<organism evidence="15 16">
    <name type="scientific">Engystomops pustulosus</name>
    <name type="common">Tungara frog</name>
    <name type="synonym">Physalaemus pustulosus</name>
    <dbReference type="NCBI Taxonomy" id="76066"/>
    <lineage>
        <taxon>Eukaryota</taxon>
        <taxon>Metazoa</taxon>
        <taxon>Chordata</taxon>
        <taxon>Craniata</taxon>
        <taxon>Vertebrata</taxon>
        <taxon>Euteleostomi</taxon>
        <taxon>Amphibia</taxon>
        <taxon>Batrachia</taxon>
        <taxon>Anura</taxon>
        <taxon>Neobatrachia</taxon>
        <taxon>Hyloidea</taxon>
        <taxon>Leptodactylidae</taxon>
        <taxon>Leiuperinae</taxon>
        <taxon>Engystomops</taxon>
    </lineage>
</organism>
<evidence type="ECO:0000256" key="5">
    <source>
        <dbReference type="ARBA" id="ARBA00022679"/>
    </source>
</evidence>
<dbReference type="PANTHER" id="PTHR11214:SF314">
    <property type="entry name" value="HEXOSYLTRANSFERASE"/>
    <property type="match status" value="1"/>
</dbReference>
<keyword evidence="7 13" id="KW-0735">Signal-anchor</keyword>
<evidence type="ECO:0000256" key="11">
    <source>
        <dbReference type="ARBA" id="ARBA00023136"/>
    </source>
</evidence>
<dbReference type="Pfam" id="PF19341">
    <property type="entry name" value="B3GALT2_N"/>
    <property type="match status" value="1"/>
</dbReference>
<evidence type="ECO:0000256" key="13">
    <source>
        <dbReference type="RuleBase" id="RU363063"/>
    </source>
</evidence>
<evidence type="ECO:0000256" key="9">
    <source>
        <dbReference type="ARBA" id="ARBA00023034"/>
    </source>
</evidence>
<keyword evidence="6 13" id="KW-0812">Transmembrane</keyword>
<evidence type="ECO:0000256" key="3">
    <source>
        <dbReference type="ARBA" id="ARBA00008661"/>
    </source>
</evidence>
<gene>
    <name evidence="15" type="ORF">GDO81_017943</name>
</gene>
<feature type="transmembrane region" description="Helical" evidence="13">
    <location>
        <begin position="12"/>
        <end position="32"/>
    </location>
</feature>
<dbReference type="GO" id="GO:0008499">
    <property type="term" value="F:N-acetyl-beta-D-glucosaminide beta-(1,3)-galactosyltransferase activity"/>
    <property type="evidence" value="ECO:0007669"/>
    <property type="project" value="TreeGrafter"/>
</dbReference>
<evidence type="ECO:0000313" key="15">
    <source>
        <dbReference type="EMBL" id="KAG8556162.1"/>
    </source>
</evidence>
<dbReference type="GO" id="GO:0006493">
    <property type="term" value="P:protein O-linked glycosylation"/>
    <property type="evidence" value="ECO:0007669"/>
    <property type="project" value="TreeGrafter"/>
</dbReference>
<name>A0AAV7A4I7_ENGPU</name>
<comment type="similarity">
    <text evidence="3 13">Belongs to the glycosyltransferase 31 family.</text>
</comment>
<dbReference type="EC" id="2.4.1.-" evidence="13"/>
<evidence type="ECO:0000256" key="8">
    <source>
        <dbReference type="ARBA" id="ARBA00022989"/>
    </source>
</evidence>
<evidence type="ECO:0000256" key="4">
    <source>
        <dbReference type="ARBA" id="ARBA00022676"/>
    </source>
</evidence>
<keyword evidence="16" id="KW-1185">Reference proteome</keyword>
<dbReference type="FunFam" id="3.90.550.50:FF:000001">
    <property type="entry name" value="Hexosyltransferase"/>
    <property type="match status" value="1"/>
</dbReference>
<evidence type="ECO:0000256" key="7">
    <source>
        <dbReference type="ARBA" id="ARBA00022968"/>
    </source>
</evidence>
<dbReference type="EMBL" id="WNYA01000009">
    <property type="protein sequence ID" value="KAG8556162.1"/>
    <property type="molecule type" value="Genomic_DNA"/>
</dbReference>